<proteinExistence type="predicted"/>
<accession>A0A9P6ACG3</accession>
<protein>
    <submittedName>
        <fullName evidence="2">Uncharacterized protein</fullName>
    </submittedName>
</protein>
<dbReference type="EMBL" id="MU129363">
    <property type="protein sequence ID" value="KAF9503405.1"/>
    <property type="molecule type" value="Genomic_DNA"/>
</dbReference>
<name>A0A9P6ACG3_9AGAM</name>
<dbReference type="Proteomes" id="UP000886523">
    <property type="component" value="Unassembled WGS sequence"/>
</dbReference>
<feature type="region of interest" description="Disordered" evidence="1">
    <location>
        <begin position="15"/>
        <end position="77"/>
    </location>
</feature>
<dbReference type="AlphaFoldDB" id="A0A9P6ACG3"/>
<evidence type="ECO:0000313" key="2">
    <source>
        <dbReference type="EMBL" id="KAF9503405.1"/>
    </source>
</evidence>
<comment type="caution">
    <text evidence="2">The sequence shown here is derived from an EMBL/GenBank/DDBJ whole genome shotgun (WGS) entry which is preliminary data.</text>
</comment>
<gene>
    <name evidence="2" type="ORF">BS47DRAFT_1369553</name>
</gene>
<evidence type="ECO:0000256" key="1">
    <source>
        <dbReference type="SAM" id="MobiDB-lite"/>
    </source>
</evidence>
<sequence length="175" mass="18993">MIDEIVYHTPTAVVIDPSPSAKTLHTKKGRAQPPATRNSIQEPSARTPASTPRQMKYHTPTAAGLPSMHETPPNKNTDEKTMCAATRNPIQEPAAASQNEYHTRFGGCVLQVTQKEQPKLLLCDPNSSPQNDDLRPATHPMVNRQAQPLVPHTRPSGCGANFLRDGTTPAQAGVY</sequence>
<organism evidence="2 3">
    <name type="scientific">Hydnum rufescens UP504</name>
    <dbReference type="NCBI Taxonomy" id="1448309"/>
    <lineage>
        <taxon>Eukaryota</taxon>
        <taxon>Fungi</taxon>
        <taxon>Dikarya</taxon>
        <taxon>Basidiomycota</taxon>
        <taxon>Agaricomycotina</taxon>
        <taxon>Agaricomycetes</taxon>
        <taxon>Cantharellales</taxon>
        <taxon>Hydnaceae</taxon>
        <taxon>Hydnum</taxon>
    </lineage>
</organism>
<evidence type="ECO:0000313" key="3">
    <source>
        <dbReference type="Proteomes" id="UP000886523"/>
    </source>
</evidence>
<feature type="compositionally biased region" description="Polar residues" evidence="1">
    <location>
        <begin position="35"/>
        <end position="53"/>
    </location>
</feature>
<keyword evidence="3" id="KW-1185">Reference proteome</keyword>
<reference evidence="2" key="1">
    <citation type="journal article" date="2020" name="Nat. Commun.">
        <title>Large-scale genome sequencing of mycorrhizal fungi provides insights into the early evolution of symbiotic traits.</title>
        <authorList>
            <person name="Miyauchi S."/>
            <person name="Kiss E."/>
            <person name="Kuo A."/>
            <person name="Drula E."/>
            <person name="Kohler A."/>
            <person name="Sanchez-Garcia M."/>
            <person name="Morin E."/>
            <person name="Andreopoulos B."/>
            <person name="Barry K.W."/>
            <person name="Bonito G."/>
            <person name="Buee M."/>
            <person name="Carver A."/>
            <person name="Chen C."/>
            <person name="Cichocki N."/>
            <person name="Clum A."/>
            <person name="Culley D."/>
            <person name="Crous P.W."/>
            <person name="Fauchery L."/>
            <person name="Girlanda M."/>
            <person name="Hayes R.D."/>
            <person name="Keri Z."/>
            <person name="LaButti K."/>
            <person name="Lipzen A."/>
            <person name="Lombard V."/>
            <person name="Magnuson J."/>
            <person name="Maillard F."/>
            <person name="Murat C."/>
            <person name="Nolan M."/>
            <person name="Ohm R.A."/>
            <person name="Pangilinan J."/>
            <person name="Pereira M.F."/>
            <person name="Perotto S."/>
            <person name="Peter M."/>
            <person name="Pfister S."/>
            <person name="Riley R."/>
            <person name="Sitrit Y."/>
            <person name="Stielow J.B."/>
            <person name="Szollosi G."/>
            <person name="Zifcakova L."/>
            <person name="Stursova M."/>
            <person name="Spatafora J.W."/>
            <person name="Tedersoo L."/>
            <person name="Vaario L.M."/>
            <person name="Yamada A."/>
            <person name="Yan M."/>
            <person name="Wang P."/>
            <person name="Xu J."/>
            <person name="Bruns T."/>
            <person name="Baldrian P."/>
            <person name="Vilgalys R."/>
            <person name="Dunand C."/>
            <person name="Henrissat B."/>
            <person name="Grigoriev I.V."/>
            <person name="Hibbett D."/>
            <person name="Nagy L.G."/>
            <person name="Martin F.M."/>
        </authorList>
    </citation>
    <scope>NUCLEOTIDE SEQUENCE</scope>
    <source>
        <strain evidence="2">UP504</strain>
    </source>
</reference>